<dbReference type="RefSeq" id="WP_146461176.1">
    <property type="nucleotide sequence ID" value="NZ_SJPW01000007.1"/>
</dbReference>
<protein>
    <submittedName>
        <fullName evidence="7">Arylsulfatase</fullName>
        <ecNumber evidence="7">3.1.6.1</ecNumber>
    </submittedName>
</protein>
<dbReference type="EC" id="3.1.6.1" evidence="7"/>
<gene>
    <name evidence="7" type="primary">atsA_85</name>
    <name evidence="7" type="ORF">Poly51_52060</name>
</gene>
<dbReference type="GO" id="GO:0046872">
    <property type="term" value="F:metal ion binding"/>
    <property type="evidence" value="ECO:0007669"/>
    <property type="project" value="UniProtKB-KW"/>
</dbReference>
<dbReference type="EMBL" id="SJPW01000007">
    <property type="protein sequence ID" value="TWU47406.1"/>
    <property type="molecule type" value="Genomic_DNA"/>
</dbReference>
<feature type="signal peptide" evidence="5">
    <location>
        <begin position="1"/>
        <end position="19"/>
    </location>
</feature>
<dbReference type="InterPro" id="IPR000917">
    <property type="entry name" value="Sulfatase_N"/>
</dbReference>
<dbReference type="SUPFAM" id="SSF53649">
    <property type="entry name" value="Alkaline phosphatase-like"/>
    <property type="match status" value="1"/>
</dbReference>
<evidence type="ECO:0000256" key="3">
    <source>
        <dbReference type="ARBA" id="ARBA00022801"/>
    </source>
</evidence>
<evidence type="ECO:0000259" key="6">
    <source>
        <dbReference type="Pfam" id="PF00884"/>
    </source>
</evidence>
<keyword evidence="2" id="KW-0479">Metal-binding</keyword>
<dbReference type="InterPro" id="IPR024607">
    <property type="entry name" value="Sulfatase_CS"/>
</dbReference>
<dbReference type="CDD" id="cd16025">
    <property type="entry name" value="PAS_like"/>
    <property type="match status" value="1"/>
</dbReference>
<evidence type="ECO:0000256" key="5">
    <source>
        <dbReference type="SAM" id="SignalP"/>
    </source>
</evidence>
<dbReference type="OrthoDB" id="9783154at2"/>
<organism evidence="7 8">
    <name type="scientific">Rubripirellula tenax</name>
    <dbReference type="NCBI Taxonomy" id="2528015"/>
    <lineage>
        <taxon>Bacteria</taxon>
        <taxon>Pseudomonadati</taxon>
        <taxon>Planctomycetota</taxon>
        <taxon>Planctomycetia</taxon>
        <taxon>Pirellulales</taxon>
        <taxon>Pirellulaceae</taxon>
        <taxon>Rubripirellula</taxon>
    </lineage>
</organism>
<reference evidence="7 8" key="1">
    <citation type="submission" date="2019-02" db="EMBL/GenBank/DDBJ databases">
        <title>Deep-cultivation of Planctomycetes and their phenomic and genomic characterization uncovers novel biology.</title>
        <authorList>
            <person name="Wiegand S."/>
            <person name="Jogler M."/>
            <person name="Boedeker C."/>
            <person name="Pinto D."/>
            <person name="Vollmers J."/>
            <person name="Rivas-Marin E."/>
            <person name="Kohn T."/>
            <person name="Peeters S.H."/>
            <person name="Heuer A."/>
            <person name="Rast P."/>
            <person name="Oberbeckmann S."/>
            <person name="Bunk B."/>
            <person name="Jeske O."/>
            <person name="Meyerdierks A."/>
            <person name="Storesund J.E."/>
            <person name="Kallscheuer N."/>
            <person name="Luecker S."/>
            <person name="Lage O.M."/>
            <person name="Pohl T."/>
            <person name="Merkel B.J."/>
            <person name="Hornburger P."/>
            <person name="Mueller R.-W."/>
            <person name="Bruemmer F."/>
            <person name="Labrenz M."/>
            <person name="Spormann A.M."/>
            <person name="Op Den Camp H."/>
            <person name="Overmann J."/>
            <person name="Amann R."/>
            <person name="Jetten M.S.M."/>
            <person name="Mascher T."/>
            <person name="Medema M.H."/>
            <person name="Devos D.P."/>
            <person name="Kaster A.-K."/>
            <person name="Ovreas L."/>
            <person name="Rohde M."/>
            <person name="Galperin M.Y."/>
            <person name="Jogler C."/>
        </authorList>
    </citation>
    <scope>NUCLEOTIDE SEQUENCE [LARGE SCALE GENOMIC DNA]</scope>
    <source>
        <strain evidence="7 8">Poly51</strain>
    </source>
</reference>
<evidence type="ECO:0000256" key="1">
    <source>
        <dbReference type="ARBA" id="ARBA00008779"/>
    </source>
</evidence>
<dbReference type="PROSITE" id="PS00149">
    <property type="entry name" value="SULFATASE_2"/>
    <property type="match status" value="1"/>
</dbReference>
<evidence type="ECO:0000313" key="8">
    <source>
        <dbReference type="Proteomes" id="UP000318288"/>
    </source>
</evidence>
<comment type="similarity">
    <text evidence="1">Belongs to the sulfatase family.</text>
</comment>
<dbReference type="Gene3D" id="3.40.720.10">
    <property type="entry name" value="Alkaline Phosphatase, subunit A"/>
    <property type="match status" value="1"/>
</dbReference>
<dbReference type="PANTHER" id="PTHR42693">
    <property type="entry name" value="ARYLSULFATASE FAMILY MEMBER"/>
    <property type="match status" value="1"/>
</dbReference>
<feature type="chain" id="PRO_5022928471" evidence="5">
    <location>
        <begin position="20"/>
        <end position="570"/>
    </location>
</feature>
<name>A0A5C6EIC5_9BACT</name>
<evidence type="ECO:0000256" key="4">
    <source>
        <dbReference type="ARBA" id="ARBA00022837"/>
    </source>
</evidence>
<dbReference type="PANTHER" id="PTHR42693:SF53">
    <property type="entry name" value="ENDO-4-O-SULFATASE"/>
    <property type="match status" value="1"/>
</dbReference>
<feature type="domain" description="Sulfatase N-terminal" evidence="6">
    <location>
        <begin position="23"/>
        <end position="457"/>
    </location>
</feature>
<dbReference type="Gene3D" id="3.30.1120.10">
    <property type="match status" value="1"/>
</dbReference>
<dbReference type="InterPro" id="IPR017850">
    <property type="entry name" value="Alkaline_phosphatase_core_sf"/>
</dbReference>
<sequence length="570" mass="63915" precursor="true">MRFYCLVLCLLTSSSVAIAADKPNIIYILSDDMGFSDIGCYGSEIPTPHLDSLASKGLRFTQFYNTGRCCPTRASLMSGLYPHQAGVGHMMDDRGFDGYRGELNRNCVTIAEALKPAGYRTYMAGKWHVTKQVDPKTEADKHNWPLQRGFDRFYGTIHGAGSFFDPNTLTRDNQFVSPLTDPEYTPDQMANGTFYYTDAIADHASRFVREHHYDNGDQPFFMYVAFTAAHWPMHALEHDIAKHEGKYDQGYDSIRNMRYQKMLDLGLITKSDTVNWPIPDNKKELTYWDWDKRNMEVYAAMIDNMDQGIGRLIESLKETGEIENTLICFFQDNGGCAEGYGRGGMGGPRAAAPTMAVLADDYLQPDMTPKQSRDGFPMRTGKGAMAGPADTAIGYGEGWATVSNTPFREYKHYVHEGGIATPLIAHWPEGIRRHGELESTPSHLIDLMATAVDVAGATYPTTFHGGQTIKPMEGKSLVPTFDGNSIEREAIYWEHEGNRAIRVGNEKLVAKGKNGKWELYDISVDRSEQNDLSLEKPERVKELVAMWMAYAQRANVLPLNPKNQPGRGKR</sequence>
<keyword evidence="5" id="KW-0732">Signal</keyword>
<dbReference type="InterPro" id="IPR050738">
    <property type="entry name" value="Sulfatase"/>
</dbReference>
<dbReference type="Pfam" id="PF00884">
    <property type="entry name" value="Sulfatase"/>
    <property type="match status" value="1"/>
</dbReference>
<keyword evidence="8" id="KW-1185">Reference proteome</keyword>
<dbReference type="AlphaFoldDB" id="A0A5C6EIC5"/>
<proteinExistence type="inferred from homology"/>
<dbReference type="GO" id="GO:0004065">
    <property type="term" value="F:arylsulfatase activity"/>
    <property type="evidence" value="ECO:0007669"/>
    <property type="project" value="UniProtKB-EC"/>
</dbReference>
<evidence type="ECO:0000256" key="2">
    <source>
        <dbReference type="ARBA" id="ARBA00022723"/>
    </source>
</evidence>
<comment type="caution">
    <text evidence="7">The sequence shown here is derived from an EMBL/GenBank/DDBJ whole genome shotgun (WGS) entry which is preliminary data.</text>
</comment>
<keyword evidence="4" id="KW-0106">Calcium</keyword>
<evidence type="ECO:0000313" key="7">
    <source>
        <dbReference type="EMBL" id="TWU47406.1"/>
    </source>
</evidence>
<keyword evidence="3 7" id="KW-0378">Hydrolase</keyword>
<accession>A0A5C6EIC5</accession>
<dbReference type="Proteomes" id="UP000318288">
    <property type="component" value="Unassembled WGS sequence"/>
</dbReference>